<accession>A0A2Z2MBD9</accession>
<dbReference type="InterPro" id="IPR036525">
    <property type="entry name" value="Tubulin/FtsZ_GTPase_sf"/>
</dbReference>
<dbReference type="InterPro" id="IPR008280">
    <property type="entry name" value="Tub_FtsZ_C"/>
</dbReference>
<dbReference type="EMBL" id="CP014862">
    <property type="protein sequence ID" value="ASJ01855.1"/>
    <property type="molecule type" value="Genomic_DNA"/>
</dbReference>
<proteinExistence type="predicted"/>
<name>A0A2Z2MBD9_THEPR</name>
<keyword evidence="4" id="KW-1185">Reference proteome</keyword>
<dbReference type="Gene3D" id="3.40.50.1440">
    <property type="entry name" value="Tubulin/FtsZ, GTPase domain"/>
    <property type="match status" value="1"/>
</dbReference>
<evidence type="ECO:0000256" key="2">
    <source>
        <dbReference type="ARBA" id="ARBA00023134"/>
    </source>
</evidence>
<reference evidence="3 4" key="1">
    <citation type="submission" date="2016-03" db="EMBL/GenBank/DDBJ databases">
        <title>Complete genome sequence of Thermococcus profundus strain DT5432.</title>
        <authorList>
            <person name="Oger P.M."/>
        </authorList>
    </citation>
    <scope>NUCLEOTIDE SEQUENCE [LARGE SCALE GENOMIC DNA]</scope>
    <source>
        <strain evidence="3 4">DT 5432</strain>
    </source>
</reference>
<dbReference type="GO" id="GO:0005525">
    <property type="term" value="F:GTP binding"/>
    <property type="evidence" value="ECO:0007669"/>
    <property type="project" value="UniProtKB-KW"/>
</dbReference>
<evidence type="ECO:0000313" key="4">
    <source>
        <dbReference type="Proteomes" id="UP000250179"/>
    </source>
</evidence>
<organism evidence="3 4">
    <name type="scientific">Thermococcus profundus</name>
    <dbReference type="NCBI Taxonomy" id="49899"/>
    <lineage>
        <taxon>Archaea</taxon>
        <taxon>Methanobacteriati</taxon>
        <taxon>Methanobacteriota</taxon>
        <taxon>Thermococci</taxon>
        <taxon>Thermococcales</taxon>
        <taxon>Thermococcaceae</taxon>
        <taxon>Thermococcus</taxon>
    </lineage>
</organism>
<dbReference type="KEGG" id="tprf:A3L09_00555"/>
<dbReference type="SUPFAM" id="SSF55307">
    <property type="entry name" value="Tubulin C-terminal domain-like"/>
    <property type="match status" value="1"/>
</dbReference>
<keyword evidence="2" id="KW-0342">GTP-binding</keyword>
<keyword evidence="1" id="KW-0547">Nucleotide-binding</keyword>
<dbReference type="AlphaFoldDB" id="A0A2Z2MBD9"/>
<protein>
    <submittedName>
        <fullName evidence="3">Uncharacterized protein</fullName>
    </submittedName>
</protein>
<sequence>MIGFTHVFAGIGGAGSNVVDGITSDVVKVRINPGLYLLRTEAYTTKMRSFFSSLPENSILWIVTEDKPVNAEILRLIAESSPEGTTRLAYVFTPYRELVKEKKPEWASLFDTVFYDSLWEFLDEKKPLSEAYREASGVIARALTSLHFNLEGQMLINIDYADFFAVVKGGNVGILRLLRKVNFDWHWGIWDRGIVMTLVREDVELKAAHSVLKKFHDLLREKDIIWGMTTEKGTPNRMEILALLVKRWGDDGGAGESGTV</sequence>
<evidence type="ECO:0000256" key="1">
    <source>
        <dbReference type="ARBA" id="ARBA00022741"/>
    </source>
</evidence>
<dbReference type="Proteomes" id="UP000250179">
    <property type="component" value="Chromosome"/>
</dbReference>
<dbReference type="OrthoDB" id="85717at2157"/>
<gene>
    <name evidence="3" type="ORF">A3L09_00555</name>
</gene>
<evidence type="ECO:0000313" key="3">
    <source>
        <dbReference type="EMBL" id="ASJ01855.1"/>
    </source>
</evidence>